<sequence length="128" mass="14616">MEEQATVVNLLGEWIDEEYTTCDCCTWDHEVPMFCLGNHPIENAPPERKAPWKVMILKGKNRTKKKKTRFGSAKKLEITEMTRAGKKAIAGSIPMQSTSEKVNFASCSQHVFSRKNKKAIMKQLQDKE</sequence>
<evidence type="ECO:0000313" key="1">
    <source>
        <dbReference type="EMBL" id="KAF9689592.1"/>
    </source>
</evidence>
<proteinExistence type="predicted"/>
<organism evidence="1 2">
    <name type="scientific">Salix dunnii</name>
    <dbReference type="NCBI Taxonomy" id="1413687"/>
    <lineage>
        <taxon>Eukaryota</taxon>
        <taxon>Viridiplantae</taxon>
        <taxon>Streptophyta</taxon>
        <taxon>Embryophyta</taxon>
        <taxon>Tracheophyta</taxon>
        <taxon>Spermatophyta</taxon>
        <taxon>Magnoliopsida</taxon>
        <taxon>eudicotyledons</taxon>
        <taxon>Gunneridae</taxon>
        <taxon>Pentapetalae</taxon>
        <taxon>rosids</taxon>
        <taxon>fabids</taxon>
        <taxon>Malpighiales</taxon>
        <taxon>Salicaceae</taxon>
        <taxon>Saliceae</taxon>
        <taxon>Salix</taxon>
    </lineage>
</organism>
<dbReference type="EMBL" id="JADGMS010000001">
    <property type="protein sequence ID" value="KAF9689592.1"/>
    <property type="molecule type" value="Genomic_DNA"/>
</dbReference>
<dbReference type="AlphaFoldDB" id="A0A835NAP8"/>
<comment type="caution">
    <text evidence="1">The sequence shown here is derived from an EMBL/GenBank/DDBJ whole genome shotgun (WGS) entry which is preliminary data.</text>
</comment>
<evidence type="ECO:0000313" key="2">
    <source>
        <dbReference type="Proteomes" id="UP000657918"/>
    </source>
</evidence>
<dbReference type="OrthoDB" id="258627at2759"/>
<protein>
    <submittedName>
        <fullName evidence="1">Uncharacterized protein</fullName>
    </submittedName>
</protein>
<accession>A0A835NAP8</accession>
<reference evidence="1 2" key="1">
    <citation type="submission" date="2020-10" db="EMBL/GenBank/DDBJ databases">
        <title>Plant Genome Project.</title>
        <authorList>
            <person name="Zhang R.-G."/>
        </authorList>
    </citation>
    <scope>NUCLEOTIDE SEQUENCE [LARGE SCALE GENOMIC DNA]</scope>
    <source>
        <strain evidence="1">FAFU-HL-1</strain>
        <tissue evidence="1">Leaf</tissue>
    </source>
</reference>
<dbReference type="Proteomes" id="UP000657918">
    <property type="component" value="Unassembled WGS sequence"/>
</dbReference>
<keyword evidence="2" id="KW-1185">Reference proteome</keyword>
<name>A0A835NAP8_9ROSI</name>
<gene>
    <name evidence="1" type="ORF">SADUNF_Sadunf01G0108100</name>
</gene>